<dbReference type="Proteomes" id="UP000318720">
    <property type="component" value="Unassembled WGS sequence"/>
</dbReference>
<evidence type="ECO:0000313" key="1">
    <source>
        <dbReference type="EMBL" id="TQE21982.1"/>
    </source>
</evidence>
<organism evidence="1 2">
    <name type="scientific">Streptomyces ipomoeae</name>
    <dbReference type="NCBI Taxonomy" id="103232"/>
    <lineage>
        <taxon>Bacteria</taxon>
        <taxon>Bacillati</taxon>
        <taxon>Actinomycetota</taxon>
        <taxon>Actinomycetes</taxon>
        <taxon>Kitasatosporales</taxon>
        <taxon>Streptomycetaceae</taxon>
        <taxon>Streptomyces</taxon>
    </lineage>
</organism>
<accession>A0A540PVA7</accession>
<proteinExistence type="predicted"/>
<name>A0A540PVA7_9ACTN</name>
<dbReference type="GeneID" id="301696874"/>
<gene>
    <name evidence="1" type="ORF">Sipo8835_36955</name>
</gene>
<evidence type="ECO:0000313" key="2">
    <source>
        <dbReference type="Proteomes" id="UP000318720"/>
    </source>
</evidence>
<dbReference type="AlphaFoldDB" id="A0A540PVA7"/>
<dbReference type="RefSeq" id="WP_009323546.1">
    <property type="nucleotide sequence ID" value="NZ_CP182305.1"/>
</dbReference>
<reference evidence="1 2" key="1">
    <citation type="submission" date="2019-03" db="EMBL/GenBank/DDBJ databases">
        <title>Comparative genomic analyses of the sweetpotato soil rot pathogen, Streptomyces ipomoeae.</title>
        <authorList>
            <person name="Ruschel Soares N."/>
            <person name="Badger J.H."/>
            <person name="Huguet-Tapia J.C."/>
            <person name="Clark C.A."/>
            <person name="Pettis G.S."/>
        </authorList>
    </citation>
    <scope>NUCLEOTIDE SEQUENCE [LARGE SCALE GENOMIC DNA]</scope>
    <source>
        <strain evidence="1 2">88-35</strain>
    </source>
</reference>
<comment type="caution">
    <text evidence="1">The sequence shown here is derived from an EMBL/GenBank/DDBJ whole genome shotgun (WGS) entry which is preliminary data.</text>
</comment>
<sequence length="62" mass="6621">MTTAVTSGATDRCGAVRASLFYRAPVFSETSSCVLGKGHESDHQDALGGSWYVIPLNLFRAD</sequence>
<dbReference type="EMBL" id="SPAZ01000287">
    <property type="protein sequence ID" value="TQE21982.1"/>
    <property type="molecule type" value="Genomic_DNA"/>
</dbReference>
<protein>
    <submittedName>
        <fullName evidence="1">Uncharacterized protein</fullName>
    </submittedName>
</protein>